<evidence type="ECO:0000256" key="7">
    <source>
        <dbReference type="ARBA" id="ARBA00022927"/>
    </source>
</evidence>
<comment type="subcellular location">
    <subcellularLocation>
        <location evidence="1">Endoplasmic reticulum membrane</location>
        <topology evidence="1">Multi-pass membrane protein</topology>
    </subcellularLocation>
</comment>
<feature type="transmembrane region" description="Helical" evidence="11">
    <location>
        <begin position="158"/>
        <end position="179"/>
    </location>
</feature>
<keyword evidence="5" id="KW-0256">Endoplasmic reticulum</keyword>
<evidence type="ECO:0000256" key="11">
    <source>
        <dbReference type="SAM" id="Phobius"/>
    </source>
</evidence>
<feature type="transmembrane region" description="Helical" evidence="11">
    <location>
        <begin position="70"/>
        <end position="89"/>
    </location>
</feature>
<dbReference type="GO" id="GO:0005789">
    <property type="term" value="C:endoplasmic reticulum membrane"/>
    <property type="evidence" value="ECO:0007669"/>
    <property type="project" value="UniProtKB-SubCell"/>
</dbReference>
<evidence type="ECO:0000256" key="9">
    <source>
        <dbReference type="ARBA" id="ARBA00023136"/>
    </source>
</evidence>
<dbReference type="GO" id="GO:0006621">
    <property type="term" value="P:protein retention in ER lumen"/>
    <property type="evidence" value="ECO:0007669"/>
    <property type="project" value="InterPro"/>
</dbReference>
<proteinExistence type="inferred from homology"/>
<dbReference type="VEuPathDB" id="CryptoDB:Cvel_20573"/>
<feature type="transmembrane region" description="Helical" evidence="11">
    <location>
        <begin position="131"/>
        <end position="152"/>
    </location>
</feature>
<dbReference type="GO" id="GO:0046923">
    <property type="term" value="F:ER retention sequence binding"/>
    <property type="evidence" value="ECO:0007669"/>
    <property type="project" value="InterPro"/>
</dbReference>
<dbReference type="InterPro" id="IPR000133">
    <property type="entry name" value="ER_ret_rcpt"/>
</dbReference>
<keyword evidence="4 11" id="KW-0812">Transmembrane</keyword>
<sequence>MATKSIYGLAADTQVCFVLATLSRCMWSLDTRLVETKLAYLELFLSTSVAIILGLLVIRYRHTTTKKPATLLRYFVIVPVALVLAFFVHPGHHWWTVQILVAFTMYVEAGALIPQLYLMRKMIEIEPLTSHYVAMLVLSRVVRMLFWVQLYYQGEHFVGLFLADLVHTLLSVDYLYLWCRKLRHGGSLIYRV</sequence>
<gene>
    <name evidence="12" type="ORF">Cvel_20573</name>
</gene>
<evidence type="ECO:0000256" key="2">
    <source>
        <dbReference type="ARBA" id="ARBA00010120"/>
    </source>
</evidence>
<comment type="similarity">
    <text evidence="2">Belongs to the ERD2 family.</text>
</comment>
<evidence type="ECO:0000256" key="1">
    <source>
        <dbReference type="ARBA" id="ARBA00004477"/>
    </source>
</evidence>
<evidence type="ECO:0000256" key="6">
    <source>
        <dbReference type="ARBA" id="ARBA00022892"/>
    </source>
</evidence>
<dbReference type="GO" id="GO:0016192">
    <property type="term" value="P:vesicle-mediated transport"/>
    <property type="evidence" value="ECO:0007669"/>
    <property type="project" value="UniProtKB-KW"/>
</dbReference>
<evidence type="ECO:0000256" key="8">
    <source>
        <dbReference type="ARBA" id="ARBA00022989"/>
    </source>
</evidence>
<evidence type="ECO:0000256" key="5">
    <source>
        <dbReference type="ARBA" id="ARBA00022824"/>
    </source>
</evidence>
<dbReference type="PhylomeDB" id="A0A0G4G723"/>
<accession>A0A0G4G723</accession>
<keyword evidence="9 11" id="KW-0472">Membrane</keyword>
<protein>
    <recommendedName>
        <fullName evidence="13">ER lumen protein-retaining receptor</fullName>
    </recommendedName>
</protein>
<name>A0A0G4G723_9ALVE</name>
<dbReference type="AlphaFoldDB" id="A0A0G4G723"/>
<dbReference type="PRINTS" id="PR00660">
    <property type="entry name" value="ERLUMENR"/>
</dbReference>
<dbReference type="EMBL" id="CDMZ01000946">
    <property type="protein sequence ID" value="CEM24468.1"/>
    <property type="molecule type" value="Genomic_DNA"/>
</dbReference>
<keyword evidence="6" id="KW-0931">ER-Golgi transport</keyword>
<dbReference type="GO" id="GO:0015031">
    <property type="term" value="P:protein transport"/>
    <property type="evidence" value="ECO:0007669"/>
    <property type="project" value="UniProtKB-KW"/>
</dbReference>
<dbReference type="PANTHER" id="PTHR10585">
    <property type="entry name" value="ER LUMEN PROTEIN RETAINING RECEPTOR"/>
    <property type="match status" value="1"/>
</dbReference>
<evidence type="ECO:0000256" key="3">
    <source>
        <dbReference type="ARBA" id="ARBA00022448"/>
    </source>
</evidence>
<evidence type="ECO:0000313" key="12">
    <source>
        <dbReference type="EMBL" id="CEM24468.1"/>
    </source>
</evidence>
<keyword evidence="7" id="KW-0653">Protein transport</keyword>
<dbReference type="Pfam" id="PF00810">
    <property type="entry name" value="ER_lumen_recept"/>
    <property type="match status" value="1"/>
</dbReference>
<reference evidence="12" key="1">
    <citation type="submission" date="2014-11" db="EMBL/GenBank/DDBJ databases">
        <authorList>
            <person name="Otto D Thomas"/>
            <person name="Naeem Raeece"/>
        </authorList>
    </citation>
    <scope>NUCLEOTIDE SEQUENCE</scope>
</reference>
<evidence type="ECO:0008006" key="13">
    <source>
        <dbReference type="Google" id="ProtNLM"/>
    </source>
</evidence>
<keyword evidence="8 11" id="KW-1133">Transmembrane helix</keyword>
<keyword evidence="3" id="KW-0813">Transport</keyword>
<organism evidence="12">
    <name type="scientific">Chromera velia CCMP2878</name>
    <dbReference type="NCBI Taxonomy" id="1169474"/>
    <lineage>
        <taxon>Eukaryota</taxon>
        <taxon>Sar</taxon>
        <taxon>Alveolata</taxon>
        <taxon>Colpodellida</taxon>
        <taxon>Chromeraceae</taxon>
        <taxon>Chromera</taxon>
    </lineage>
</organism>
<evidence type="ECO:0000256" key="10">
    <source>
        <dbReference type="ARBA" id="ARBA00023170"/>
    </source>
</evidence>
<feature type="transmembrane region" description="Helical" evidence="11">
    <location>
        <begin position="38"/>
        <end position="58"/>
    </location>
</feature>
<feature type="transmembrane region" description="Helical" evidence="11">
    <location>
        <begin position="95"/>
        <end position="119"/>
    </location>
</feature>
<keyword evidence="10" id="KW-0675">Receptor</keyword>
<evidence type="ECO:0000256" key="4">
    <source>
        <dbReference type="ARBA" id="ARBA00022692"/>
    </source>
</evidence>